<evidence type="ECO:0000256" key="1">
    <source>
        <dbReference type="SAM" id="SignalP"/>
    </source>
</evidence>
<name>A0A512NN48_9HYPH</name>
<proteinExistence type="predicted"/>
<sequence>MSRLVVARRSLLLGSAAVALMPAMAFADGPDVGKPAPLFTAVDSNGKTWSLADLKGKVVVIETTNDGCPYVRKHYSAKNMQDQQREAAAKGVVWLTSASSAKGEQGYVTAEQANALTKSHDAAPAAVLLDPQSKIARAYGATVTPHMYIIDANGVLVYKGGIDSIPSSNVADIPKAKQYVRVALGEVLAGKPVTDSSTRAYGCTLKYPRTSS</sequence>
<keyword evidence="4" id="KW-1185">Reference proteome</keyword>
<dbReference type="PANTHER" id="PTHR43640">
    <property type="entry name" value="OS07G0260300 PROTEIN"/>
    <property type="match status" value="1"/>
</dbReference>
<dbReference type="AlphaFoldDB" id="A0A512NN48"/>
<dbReference type="InterPro" id="IPR006311">
    <property type="entry name" value="TAT_signal"/>
</dbReference>
<gene>
    <name evidence="3" type="ORF">RSO01_75400</name>
</gene>
<dbReference type="InterPro" id="IPR047262">
    <property type="entry name" value="PRX-like1"/>
</dbReference>
<dbReference type="PROSITE" id="PS51318">
    <property type="entry name" value="TAT"/>
    <property type="match status" value="1"/>
</dbReference>
<dbReference type="EMBL" id="BKAJ01000160">
    <property type="protein sequence ID" value="GEP60374.1"/>
    <property type="molecule type" value="Genomic_DNA"/>
</dbReference>
<dbReference type="RefSeq" id="WP_147155722.1">
    <property type="nucleotide sequence ID" value="NZ_BKAJ01000160.1"/>
</dbReference>
<feature type="domain" description="Thioredoxin" evidence="2">
    <location>
        <begin position="30"/>
        <end position="185"/>
    </location>
</feature>
<dbReference type="InterPro" id="IPR000866">
    <property type="entry name" value="AhpC/TSA"/>
</dbReference>
<organism evidence="3 4">
    <name type="scientific">Reyranella soli</name>
    <dbReference type="NCBI Taxonomy" id="1230389"/>
    <lineage>
        <taxon>Bacteria</taxon>
        <taxon>Pseudomonadati</taxon>
        <taxon>Pseudomonadota</taxon>
        <taxon>Alphaproteobacteria</taxon>
        <taxon>Hyphomicrobiales</taxon>
        <taxon>Reyranellaceae</taxon>
        <taxon>Reyranella</taxon>
    </lineage>
</organism>
<feature type="signal peptide" evidence="1">
    <location>
        <begin position="1"/>
        <end position="27"/>
    </location>
</feature>
<dbReference type="SUPFAM" id="SSF52833">
    <property type="entry name" value="Thioredoxin-like"/>
    <property type="match status" value="1"/>
</dbReference>
<evidence type="ECO:0000259" key="2">
    <source>
        <dbReference type="PROSITE" id="PS51352"/>
    </source>
</evidence>
<dbReference type="GO" id="GO:0016209">
    <property type="term" value="F:antioxidant activity"/>
    <property type="evidence" value="ECO:0007669"/>
    <property type="project" value="InterPro"/>
</dbReference>
<dbReference type="CDD" id="cd02969">
    <property type="entry name" value="PRX_like1"/>
    <property type="match status" value="1"/>
</dbReference>
<dbReference type="OrthoDB" id="9809746at2"/>
<dbReference type="Pfam" id="PF00578">
    <property type="entry name" value="AhpC-TSA"/>
    <property type="match status" value="1"/>
</dbReference>
<dbReference type="PANTHER" id="PTHR43640:SF1">
    <property type="entry name" value="THIOREDOXIN-DEPENDENT PEROXIREDOXIN"/>
    <property type="match status" value="1"/>
</dbReference>
<evidence type="ECO:0000313" key="4">
    <source>
        <dbReference type="Proteomes" id="UP000321058"/>
    </source>
</evidence>
<accession>A0A512NN48</accession>
<dbReference type="InterPro" id="IPR013766">
    <property type="entry name" value="Thioredoxin_domain"/>
</dbReference>
<reference evidence="3 4" key="1">
    <citation type="submission" date="2019-07" db="EMBL/GenBank/DDBJ databases">
        <title>Whole genome shotgun sequence of Reyranella soli NBRC 108950.</title>
        <authorList>
            <person name="Hosoyama A."/>
            <person name="Uohara A."/>
            <person name="Ohji S."/>
            <person name="Ichikawa N."/>
        </authorList>
    </citation>
    <scope>NUCLEOTIDE SEQUENCE [LARGE SCALE GENOMIC DNA]</scope>
    <source>
        <strain evidence="3 4">NBRC 108950</strain>
    </source>
</reference>
<dbReference type="Gene3D" id="3.40.30.10">
    <property type="entry name" value="Glutaredoxin"/>
    <property type="match status" value="1"/>
</dbReference>
<dbReference type="Proteomes" id="UP000321058">
    <property type="component" value="Unassembled WGS sequence"/>
</dbReference>
<evidence type="ECO:0000313" key="3">
    <source>
        <dbReference type="EMBL" id="GEP60374.1"/>
    </source>
</evidence>
<comment type="caution">
    <text evidence="3">The sequence shown here is derived from an EMBL/GenBank/DDBJ whole genome shotgun (WGS) entry which is preliminary data.</text>
</comment>
<dbReference type="InterPro" id="IPR036249">
    <property type="entry name" value="Thioredoxin-like_sf"/>
</dbReference>
<dbReference type="PROSITE" id="PS51352">
    <property type="entry name" value="THIOREDOXIN_2"/>
    <property type="match status" value="1"/>
</dbReference>
<feature type="chain" id="PRO_5021953657" evidence="1">
    <location>
        <begin position="28"/>
        <end position="212"/>
    </location>
</feature>
<protein>
    <submittedName>
        <fullName evidence="3">Thioredoxin family protein</fullName>
    </submittedName>
</protein>
<keyword evidence="1" id="KW-0732">Signal</keyword>
<dbReference type="GO" id="GO:0016491">
    <property type="term" value="F:oxidoreductase activity"/>
    <property type="evidence" value="ECO:0007669"/>
    <property type="project" value="InterPro"/>
</dbReference>